<reference evidence="3 4" key="1">
    <citation type="journal article" date="2015" name="Sci. Rep.">
        <title>Genome of the facultative scuticociliatosis pathogen Pseudocohnilembus persalinus provides insight into its virulence through horizontal gene transfer.</title>
        <authorList>
            <person name="Xiong J."/>
            <person name="Wang G."/>
            <person name="Cheng J."/>
            <person name="Tian M."/>
            <person name="Pan X."/>
            <person name="Warren A."/>
            <person name="Jiang C."/>
            <person name="Yuan D."/>
            <person name="Miao W."/>
        </authorList>
    </citation>
    <scope>NUCLEOTIDE SEQUENCE [LARGE SCALE GENOMIC DNA]</scope>
    <source>
        <strain evidence="3">36N120E</strain>
    </source>
</reference>
<feature type="transmembrane region" description="Helical" evidence="2">
    <location>
        <begin position="776"/>
        <end position="802"/>
    </location>
</feature>
<keyword evidence="2" id="KW-0812">Transmembrane</keyword>
<organism evidence="3 4">
    <name type="scientific">Pseudocohnilembus persalinus</name>
    <name type="common">Ciliate</name>
    <dbReference type="NCBI Taxonomy" id="266149"/>
    <lineage>
        <taxon>Eukaryota</taxon>
        <taxon>Sar</taxon>
        <taxon>Alveolata</taxon>
        <taxon>Ciliophora</taxon>
        <taxon>Intramacronucleata</taxon>
        <taxon>Oligohymenophorea</taxon>
        <taxon>Scuticociliatia</taxon>
        <taxon>Philasterida</taxon>
        <taxon>Pseudocohnilembidae</taxon>
        <taxon>Pseudocohnilembus</taxon>
    </lineage>
</organism>
<evidence type="ECO:0000313" key="3">
    <source>
        <dbReference type="EMBL" id="KRX03305.1"/>
    </source>
</evidence>
<gene>
    <name evidence="3" type="ORF">PPERSA_08359</name>
</gene>
<proteinExistence type="predicted"/>
<name>A0A0V0QLS0_PSEPJ</name>
<dbReference type="AlphaFoldDB" id="A0A0V0QLS0"/>
<evidence type="ECO:0000313" key="4">
    <source>
        <dbReference type="Proteomes" id="UP000054937"/>
    </source>
</evidence>
<feature type="region of interest" description="Disordered" evidence="1">
    <location>
        <begin position="72"/>
        <end position="142"/>
    </location>
</feature>
<evidence type="ECO:0000256" key="2">
    <source>
        <dbReference type="SAM" id="Phobius"/>
    </source>
</evidence>
<keyword evidence="2" id="KW-1133">Transmembrane helix</keyword>
<sequence>MELQSVQSNTNKFIPKIRAFKKKEQIFDFNNDNFDMLEQPDDQFYQFNQFESMNIKNRNKNITVLTNTSNESFHSLSDNSEKFQHEKQNKQNKNNKNRDRESSDNSKQSNQKKNYDKNENNGKNSKNNNGNNINLNNKDQKKQKGFFKFGGKKKNEKNENFQENNKDSYNEYISQKFSNQFDYVRTKSYSLSKNSLDLFNYYLSQQQQSQNQNQNKKQQNYNENDIILRNQTKSQIQEKVSFTDEIDDLEKNGNCSNLNKSTLNTSGHYFNNKYYNFNNNSSINYNDNNYIDKQSFNQFHNSENYYNNNNQHQDITLETDRSQDMKKGLLASQQFNQIDNFYKIGKNQEENSISLDGSAKNAHFNYNNKKENQNQNNNNINKVNLFLGYSINGEQEKIEDSAISDENYYTLGSKYDSQNQNQIKFLKIGTTHDSQNANINFSNVSQQIQQQQNLQRHNHALSHSYNLSEFNSRQYMSPSEILQDCNQNKSSINNSDINNKNNNQIFYHQKENQNSQTSQQNYPLQPKFTEDYIQNWQNLVAYDKGIAQKKAILNRNPVWSHNNFILNQRSIENEKFQAKYTLNLTVILHQYLVDNPDHIHFFRLNHIQCIAYRICFCISFIYLGIKYDQNTLLLFTILFMSRILYIMSMVKCIFFFYENTASFRIISKIFNSIFENQSYNQIQAVKDFVNKDNKKKKSFYYSRIKFILYPPEICHWAVPSMKYQTKAQRRIHQTKIQHCYYLANFIFQSLEMIFFLPVLSFTIYEYAQDEKISYGINVFTLIFIACVAELFLFFIFSLVYLIKGNQKFIKKQRKKLGDYYKINQMISNN</sequence>
<keyword evidence="2" id="KW-0472">Membrane</keyword>
<evidence type="ECO:0000256" key="1">
    <source>
        <dbReference type="SAM" id="MobiDB-lite"/>
    </source>
</evidence>
<protein>
    <recommendedName>
        <fullName evidence="5">Transmembrane protein</fullName>
    </recommendedName>
</protein>
<dbReference type="EMBL" id="LDAU01000136">
    <property type="protein sequence ID" value="KRX03305.1"/>
    <property type="molecule type" value="Genomic_DNA"/>
</dbReference>
<keyword evidence="4" id="KW-1185">Reference proteome</keyword>
<feature type="compositionally biased region" description="Low complexity" evidence="1">
    <location>
        <begin position="121"/>
        <end position="137"/>
    </location>
</feature>
<feature type="compositionally biased region" description="Basic and acidic residues" evidence="1">
    <location>
        <begin position="79"/>
        <end position="89"/>
    </location>
</feature>
<feature type="transmembrane region" description="Helical" evidence="2">
    <location>
        <begin position="633"/>
        <end position="657"/>
    </location>
</feature>
<comment type="caution">
    <text evidence="3">The sequence shown here is derived from an EMBL/GenBank/DDBJ whole genome shotgun (WGS) entry which is preliminary data.</text>
</comment>
<evidence type="ECO:0008006" key="5">
    <source>
        <dbReference type="Google" id="ProtNLM"/>
    </source>
</evidence>
<dbReference type="InParanoid" id="A0A0V0QLS0"/>
<accession>A0A0V0QLS0</accession>
<feature type="transmembrane region" description="Helical" evidence="2">
    <location>
        <begin position="739"/>
        <end position="764"/>
    </location>
</feature>
<dbReference type="Proteomes" id="UP000054937">
    <property type="component" value="Unassembled WGS sequence"/>
</dbReference>